<evidence type="ECO:0000256" key="1">
    <source>
        <dbReference type="SAM" id="MobiDB-lite"/>
    </source>
</evidence>
<dbReference type="Proteomes" id="UP000028828">
    <property type="component" value="Unassembled WGS sequence"/>
</dbReference>
<sequence length="575" mass="61285">MDDKAPRKARRGMLPLAGYASSPALSHLHSIEHSSAGRTGCSWFTRCLTAWRAKRQMVFLACCAVISCLSPLRLMSDLSQFPWSVLQVAAAPLEREVAAPAVRGGEASQGASKAHPVLRFSEADLRQVDDGFERHQNLYPTFLHGRSKQKSLVIYRTISTAATSEPYIVQRDLLIDGFLLQQAILQGGSSPRFLLVIDLAPISSFIKASLGPAAVATLHKEPGSPLLGFVNSAHWQRLRSLFFVPSRCEGVVLLNAPAIVLQLLSVFDHFLFHPNRNMGTGRGNPSSAHAIEAALASNKGGRFLLQGSLDTSALCDFVDPAEIPAEYAYACTAGAEEAESGKSKLGEAPETHVFFQSLFSLAKRLHGNLEKAKRRNPTLFDLSLKASAAGIKTALSFGPALLGDDPSESTSSADSKDVAKTRGAREKELKLPRSKTRGVSSKARAPARGVPAEPSRGETSAHDGGAKRRKRSSQIGPEASEAEAASGRDGVAEHAAPSVPAQESGDSEEFAVQVESPFFAPSGPDSVPAEAAWGVDPTRGAWGEVEPTAQVALTRGFFVNEEEAQAVGSAFDDVD</sequence>
<comment type="caution">
    <text evidence="2">The sequence shown here is derived from an EMBL/GenBank/DDBJ whole genome shotgun (WGS) entry which is preliminary data.</text>
</comment>
<name>A0A086J8Z7_TOXGO</name>
<dbReference type="OrthoDB" id="333515at2759"/>
<evidence type="ECO:0000313" key="2">
    <source>
        <dbReference type="EMBL" id="KFG28615.1"/>
    </source>
</evidence>
<dbReference type="VEuPathDB" id="ToxoDB:TGP89_282170"/>
<accession>A0A086J8Z7</accession>
<evidence type="ECO:0008006" key="4">
    <source>
        <dbReference type="Google" id="ProtNLM"/>
    </source>
</evidence>
<feature type="compositionally biased region" description="Basic and acidic residues" evidence="1">
    <location>
        <begin position="455"/>
        <end position="466"/>
    </location>
</feature>
<gene>
    <name evidence="2" type="ORF">TGP89_282170</name>
</gene>
<feature type="compositionally biased region" description="Basic and acidic residues" evidence="1">
    <location>
        <begin position="414"/>
        <end position="431"/>
    </location>
</feature>
<reference evidence="2 3" key="1">
    <citation type="submission" date="2014-03" db="EMBL/GenBank/DDBJ databases">
        <authorList>
            <person name="Sibley D."/>
            <person name="Venepally P."/>
            <person name="Karamycheva S."/>
            <person name="Hadjithomas M."/>
            <person name="Khan A."/>
            <person name="Brunk B."/>
            <person name="Roos D."/>
            <person name="Caler E."/>
            <person name="Lorenzi H."/>
        </authorList>
    </citation>
    <scope>NUCLEOTIDE SEQUENCE [LARGE SCALE GENOMIC DNA]</scope>
    <source>
        <strain evidence="3">p89</strain>
    </source>
</reference>
<evidence type="ECO:0000313" key="3">
    <source>
        <dbReference type="Proteomes" id="UP000028828"/>
    </source>
</evidence>
<protein>
    <recommendedName>
        <fullName evidence="4">CRAL/TRIO domain protein</fullName>
    </recommendedName>
</protein>
<organism evidence="2 3">
    <name type="scientific">Toxoplasma gondii p89</name>
    <dbReference type="NCBI Taxonomy" id="943119"/>
    <lineage>
        <taxon>Eukaryota</taxon>
        <taxon>Sar</taxon>
        <taxon>Alveolata</taxon>
        <taxon>Apicomplexa</taxon>
        <taxon>Conoidasida</taxon>
        <taxon>Coccidia</taxon>
        <taxon>Eucoccidiorida</taxon>
        <taxon>Eimeriorina</taxon>
        <taxon>Sarcocystidae</taxon>
        <taxon>Toxoplasma</taxon>
    </lineage>
</organism>
<dbReference type="EMBL" id="AEYI02002331">
    <property type="protein sequence ID" value="KFG28615.1"/>
    <property type="molecule type" value="Genomic_DNA"/>
</dbReference>
<dbReference type="AlphaFoldDB" id="A0A086J8Z7"/>
<feature type="region of interest" description="Disordered" evidence="1">
    <location>
        <begin position="401"/>
        <end position="533"/>
    </location>
</feature>
<proteinExistence type="predicted"/>